<dbReference type="InterPro" id="IPR009294">
    <property type="entry name" value="Aph-1"/>
</dbReference>
<reference evidence="8 9" key="1">
    <citation type="submission" date="2017-06" db="EMBL/GenBank/DDBJ databases">
        <title>A platform for efficient transgenesis in Macrostomum lignano, a flatworm model organism for stem cell research.</title>
        <authorList>
            <person name="Berezikov E."/>
        </authorList>
    </citation>
    <scope>NUCLEOTIDE SEQUENCE [LARGE SCALE GENOMIC DNA]</scope>
    <source>
        <strain evidence="8">DV1</strain>
        <tissue evidence="8">Whole organism</tissue>
    </source>
</reference>
<feature type="non-terminal residue" evidence="8">
    <location>
        <position position="1"/>
    </location>
</feature>
<feature type="transmembrane region" description="Helical" evidence="7">
    <location>
        <begin position="224"/>
        <end position="251"/>
    </location>
</feature>
<comment type="caution">
    <text evidence="8">The sequence shown here is derived from an EMBL/GenBank/DDBJ whole genome shotgun (WGS) entry which is preliminary data.</text>
</comment>
<name>A0A267GPC5_9PLAT</name>
<dbReference type="GO" id="GO:0007219">
    <property type="term" value="P:Notch signaling pathway"/>
    <property type="evidence" value="ECO:0007669"/>
    <property type="project" value="UniProtKB-KW"/>
</dbReference>
<feature type="transmembrane region" description="Helical" evidence="7">
    <location>
        <begin position="44"/>
        <end position="68"/>
    </location>
</feature>
<feature type="transmembrane region" description="Helical" evidence="7">
    <location>
        <begin position="186"/>
        <end position="204"/>
    </location>
</feature>
<comment type="similarity">
    <text evidence="2">Belongs to the APH-1 family.</text>
</comment>
<feature type="transmembrane region" description="Helical" evidence="7">
    <location>
        <begin position="258"/>
        <end position="277"/>
    </location>
</feature>
<dbReference type="GO" id="GO:0016485">
    <property type="term" value="P:protein processing"/>
    <property type="evidence" value="ECO:0007669"/>
    <property type="project" value="InterPro"/>
</dbReference>
<feature type="transmembrane region" description="Helical" evidence="7">
    <location>
        <begin position="289"/>
        <end position="310"/>
    </location>
</feature>
<feature type="transmembrane region" description="Helical" evidence="7">
    <location>
        <begin position="74"/>
        <end position="97"/>
    </location>
</feature>
<keyword evidence="5 7" id="KW-1133">Transmembrane helix</keyword>
<feature type="transmembrane region" description="Helical" evidence="7">
    <location>
        <begin position="15"/>
        <end position="37"/>
    </location>
</feature>
<comment type="subcellular location">
    <subcellularLocation>
        <location evidence="1">Membrane</location>
        <topology evidence="1">Multi-pass membrane protein</topology>
    </subcellularLocation>
</comment>
<evidence type="ECO:0000313" key="9">
    <source>
        <dbReference type="Proteomes" id="UP000215902"/>
    </source>
</evidence>
<keyword evidence="6 7" id="KW-0472">Membrane</keyword>
<dbReference type="GO" id="GO:0016020">
    <property type="term" value="C:membrane"/>
    <property type="evidence" value="ECO:0007669"/>
    <property type="project" value="UniProtKB-SubCell"/>
</dbReference>
<dbReference type="Pfam" id="PF06105">
    <property type="entry name" value="Aph-1"/>
    <property type="match status" value="1"/>
</dbReference>
<evidence type="ECO:0000256" key="5">
    <source>
        <dbReference type="ARBA" id="ARBA00022989"/>
    </source>
</evidence>
<dbReference type="PANTHER" id="PTHR12889">
    <property type="entry name" value="GAMMA-SECRETASE SUBUNIT APH-1"/>
    <property type="match status" value="1"/>
</dbReference>
<dbReference type="STRING" id="282301.A0A267GPC5"/>
<evidence type="ECO:0000256" key="1">
    <source>
        <dbReference type="ARBA" id="ARBA00004141"/>
    </source>
</evidence>
<keyword evidence="4" id="KW-0914">Notch signaling pathway</keyword>
<evidence type="ECO:0000313" key="8">
    <source>
        <dbReference type="EMBL" id="PAA87875.1"/>
    </source>
</evidence>
<sequence>CSSVTSRLESAGMTLMEFFGCSLVAFSPVLVMFAFTVASNPLKIIILTCSSFFWLLSLLLSAVVWYAIVPLRGYLAFGMVVSVIFQEMIRVALYYLLKKAQLGLQKIAAAEEGEPTRTSADSNEATGDSAVVSVTAASAAVVSPGAAAQPSVVSPSGSSRRVDRVNLTPETRLNSSGSRILDLNSLSYVCGLGFGFMSGAFAMVNLLADVSGPGSVGLAGEHEAFLLVSACLALLFSCLNICWTVVTFACLESRRLHLLAAVWPSHLLCSLLTLLNSPSNPAMSLAPTLTSLVCLIGCLLLSLALAGISIPRFLVSLVSPKWLCKAISWASGFLTVFHPIASVDYSKTRVIFCDSVFCHRAIVPVFIDGVSEVRILD</sequence>
<evidence type="ECO:0000256" key="3">
    <source>
        <dbReference type="ARBA" id="ARBA00022692"/>
    </source>
</evidence>
<evidence type="ECO:0000256" key="7">
    <source>
        <dbReference type="SAM" id="Phobius"/>
    </source>
</evidence>
<accession>A0A267GPC5</accession>
<proteinExistence type="inferred from homology"/>
<keyword evidence="9" id="KW-1185">Reference proteome</keyword>
<dbReference type="OrthoDB" id="6507463at2759"/>
<keyword evidence="3 7" id="KW-0812">Transmembrane</keyword>
<dbReference type="AlphaFoldDB" id="A0A267GPC5"/>
<evidence type="ECO:0000256" key="2">
    <source>
        <dbReference type="ARBA" id="ARBA00005577"/>
    </source>
</evidence>
<gene>
    <name evidence="8" type="ORF">BOX15_Mlig007823g2</name>
</gene>
<dbReference type="EMBL" id="NIVC01000212">
    <property type="protein sequence ID" value="PAA87875.1"/>
    <property type="molecule type" value="Genomic_DNA"/>
</dbReference>
<evidence type="ECO:0000256" key="4">
    <source>
        <dbReference type="ARBA" id="ARBA00022976"/>
    </source>
</evidence>
<organism evidence="8 9">
    <name type="scientific">Macrostomum lignano</name>
    <dbReference type="NCBI Taxonomy" id="282301"/>
    <lineage>
        <taxon>Eukaryota</taxon>
        <taxon>Metazoa</taxon>
        <taxon>Spiralia</taxon>
        <taxon>Lophotrochozoa</taxon>
        <taxon>Platyhelminthes</taxon>
        <taxon>Rhabditophora</taxon>
        <taxon>Macrostomorpha</taxon>
        <taxon>Macrostomida</taxon>
        <taxon>Macrostomidae</taxon>
        <taxon>Macrostomum</taxon>
    </lineage>
</organism>
<protein>
    <submittedName>
        <fullName evidence="8">Uncharacterized protein</fullName>
    </submittedName>
</protein>
<evidence type="ECO:0000256" key="6">
    <source>
        <dbReference type="ARBA" id="ARBA00023136"/>
    </source>
</evidence>
<dbReference type="Proteomes" id="UP000215902">
    <property type="component" value="Unassembled WGS sequence"/>
</dbReference>